<protein>
    <submittedName>
        <fullName evidence="4">Aminoglycoside phosphotransferase</fullName>
    </submittedName>
</protein>
<keyword evidence="1" id="KW-0547">Nucleotide-binding</keyword>
<dbReference type="SUPFAM" id="SSF56112">
    <property type="entry name" value="Protein kinase-like (PK-like)"/>
    <property type="match status" value="1"/>
</dbReference>
<dbReference type="InterPro" id="IPR002575">
    <property type="entry name" value="Aminoglycoside_PTrfase"/>
</dbReference>
<dbReference type="PANTHER" id="PTHR33540">
    <property type="entry name" value="TRNA THREONYLCARBAMOYLADENOSINE BIOSYNTHESIS PROTEIN TSAE"/>
    <property type="match status" value="1"/>
</dbReference>
<evidence type="ECO:0000313" key="4">
    <source>
        <dbReference type="EMBL" id="PZQ19685.1"/>
    </source>
</evidence>
<comment type="caution">
    <text evidence="4">The sequence shown here is derived from an EMBL/GenBank/DDBJ whole genome shotgun (WGS) entry which is preliminary data.</text>
</comment>
<sequence>MPSSPDRQQALRRFAEHHLHGRELDIVPASSDAGFRSYWRVRAPGEPSRVLMDAPPDKIDCEPFLRIGALLAEHGLPVPEVLASDLDQGFVLLSDLGERTCLETIQAGAAPGPYVEAAIALLVRLQQVPAPDWLPPYDRGPLEAELDLFVDWYLDRHRGIVLSDADRAVWRDARARLVDAALAQPQVLVHRDYMLRNLMPPIGGTALPGLLDFQDAGRGPIAYDPICLVKDAFASWPADDVETWLRSYHAQATAAGVPVPAWAQFRRDADWIGMQRHLKVIGIFARIAHRDGKPRYLTDVPRFFGYLFEVLPAYPEFAALADLLERVAPKDAD</sequence>
<dbReference type="Gene3D" id="3.30.200.20">
    <property type="entry name" value="Phosphorylase Kinase, domain 1"/>
    <property type="match status" value="1"/>
</dbReference>
<organism evidence="4 5">
    <name type="scientific">Rhodanobacter denitrificans</name>
    <dbReference type="NCBI Taxonomy" id="666685"/>
    <lineage>
        <taxon>Bacteria</taxon>
        <taxon>Pseudomonadati</taxon>
        <taxon>Pseudomonadota</taxon>
        <taxon>Gammaproteobacteria</taxon>
        <taxon>Lysobacterales</taxon>
        <taxon>Rhodanobacteraceae</taxon>
        <taxon>Rhodanobacter</taxon>
    </lineage>
</organism>
<dbReference type="GO" id="GO:0005524">
    <property type="term" value="F:ATP binding"/>
    <property type="evidence" value="ECO:0007669"/>
    <property type="project" value="UniProtKB-KW"/>
</dbReference>
<dbReference type="Pfam" id="PF01636">
    <property type="entry name" value="APH"/>
    <property type="match status" value="1"/>
</dbReference>
<keyword evidence="4" id="KW-0808">Transferase</keyword>
<reference evidence="4 5" key="1">
    <citation type="submission" date="2017-08" db="EMBL/GenBank/DDBJ databases">
        <title>Infants hospitalized years apart are colonized by the same room-sourced microbial strains.</title>
        <authorList>
            <person name="Brooks B."/>
            <person name="Olm M.R."/>
            <person name="Firek B.A."/>
            <person name="Baker R."/>
            <person name="Thomas B.C."/>
            <person name="Morowitz M.J."/>
            <person name="Banfield J.F."/>
        </authorList>
    </citation>
    <scope>NUCLEOTIDE SEQUENCE [LARGE SCALE GENOMIC DNA]</scope>
    <source>
        <strain evidence="4">S2_005_003_R2_42</strain>
    </source>
</reference>
<evidence type="ECO:0000256" key="2">
    <source>
        <dbReference type="ARBA" id="ARBA00022840"/>
    </source>
</evidence>
<dbReference type="EMBL" id="QFPO01000001">
    <property type="protein sequence ID" value="PZQ19685.1"/>
    <property type="molecule type" value="Genomic_DNA"/>
</dbReference>
<dbReference type="Proteomes" id="UP000249046">
    <property type="component" value="Unassembled WGS sequence"/>
</dbReference>
<accession>A0A2W5KYA0</accession>
<evidence type="ECO:0000259" key="3">
    <source>
        <dbReference type="Pfam" id="PF01636"/>
    </source>
</evidence>
<evidence type="ECO:0000256" key="1">
    <source>
        <dbReference type="ARBA" id="ARBA00022741"/>
    </source>
</evidence>
<dbReference type="InterPro" id="IPR011009">
    <property type="entry name" value="Kinase-like_dom_sf"/>
</dbReference>
<gene>
    <name evidence="4" type="ORF">DI564_00095</name>
</gene>
<evidence type="ECO:0000313" key="5">
    <source>
        <dbReference type="Proteomes" id="UP000249046"/>
    </source>
</evidence>
<feature type="domain" description="Aminoglycoside phosphotransferase" evidence="3">
    <location>
        <begin position="26"/>
        <end position="253"/>
    </location>
</feature>
<dbReference type="AlphaFoldDB" id="A0A2W5KYA0"/>
<dbReference type="PANTHER" id="PTHR33540:SF1">
    <property type="entry name" value="N-ACETYLMURAMATE_N-ACETYLGLUCOSAMINE KINASE"/>
    <property type="match status" value="1"/>
</dbReference>
<name>A0A2W5KYA0_9GAMM</name>
<dbReference type="Gene3D" id="3.90.1200.10">
    <property type="match status" value="1"/>
</dbReference>
<keyword evidence="2" id="KW-0067">ATP-binding</keyword>
<dbReference type="GO" id="GO:0016740">
    <property type="term" value="F:transferase activity"/>
    <property type="evidence" value="ECO:0007669"/>
    <property type="project" value="UniProtKB-KW"/>
</dbReference>
<proteinExistence type="predicted"/>